<name>A0A6A4IBD5_9AGAR</name>
<accession>A0A6A4IBD5</accession>
<feature type="compositionally biased region" description="Gly residues" evidence="1">
    <location>
        <begin position="1"/>
        <end position="15"/>
    </location>
</feature>
<feature type="compositionally biased region" description="Polar residues" evidence="1">
    <location>
        <begin position="95"/>
        <end position="107"/>
    </location>
</feature>
<dbReference type="AlphaFoldDB" id="A0A6A4IBD5"/>
<sequence>MGLPGGGIGGMGLPGGHPVPSPRYPRGPGIHGLGGVPLDGGGLRPNNGIPVPVMNSLSQPPSTGPSSPNSNSTNPNPNQNQTLQVHLHTQHLHNPSLQQQQQRTGSPGSAMGTVEFMPFGHGHGPPFSSNGGGRPPFDNNNMVVRSNLTPTSYQSIQIPNLYSSSPSCPTSPSLLPMISRRVMHNGNPEDVMSDFDFMPNNEHLMAPAFGHEQPNLHSSQFLQNMFNMTSNEALLTVSTDTSLLLPAHQIVCQRR</sequence>
<reference evidence="2" key="1">
    <citation type="journal article" date="2019" name="Environ. Microbiol.">
        <title>Fungal ecological strategies reflected in gene transcription - a case study of two litter decomposers.</title>
        <authorList>
            <person name="Barbi F."/>
            <person name="Kohler A."/>
            <person name="Barry K."/>
            <person name="Baskaran P."/>
            <person name="Daum C."/>
            <person name="Fauchery L."/>
            <person name="Ihrmark K."/>
            <person name="Kuo A."/>
            <person name="LaButti K."/>
            <person name="Lipzen A."/>
            <person name="Morin E."/>
            <person name="Grigoriev I.V."/>
            <person name="Henrissat B."/>
            <person name="Lindahl B."/>
            <person name="Martin F."/>
        </authorList>
    </citation>
    <scope>NUCLEOTIDE SEQUENCE</scope>
    <source>
        <strain evidence="2">JB14</strain>
    </source>
</reference>
<evidence type="ECO:0000313" key="3">
    <source>
        <dbReference type="Proteomes" id="UP000799118"/>
    </source>
</evidence>
<evidence type="ECO:0000313" key="2">
    <source>
        <dbReference type="EMBL" id="KAE9406035.1"/>
    </source>
</evidence>
<dbReference type="EMBL" id="ML769405">
    <property type="protein sequence ID" value="KAE9406035.1"/>
    <property type="molecule type" value="Genomic_DNA"/>
</dbReference>
<keyword evidence="3" id="KW-1185">Reference proteome</keyword>
<dbReference type="Proteomes" id="UP000799118">
    <property type="component" value="Unassembled WGS sequence"/>
</dbReference>
<organism evidence="2 3">
    <name type="scientific">Gymnopus androsaceus JB14</name>
    <dbReference type="NCBI Taxonomy" id="1447944"/>
    <lineage>
        <taxon>Eukaryota</taxon>
        <taxon>Fungi</taxon>
        <taxon>Dikarya</taxon>
        <taxon>Basidiomycota</taxon>
        <taxon>Agaricomycotina</taxon>
        <taxon>Agaricomycetes</taxon>
        <taxon>Agaricomycetidae</taxon>
        <taxon>Agaricales</taxon>
        <taxon>Marasmiineae</taxon>
        <taxon>Omphalotaceae</taxon>
        <taxon>Gymnopus</taxon>
    </lineage>
</organism>
<protein>
    <submittedName>
        <fullName evidence="2">Uncharacterized protein</fullName>
    </submittedName>
</protein>
<dbReference type="OrthoDB" id="6247875at2759"/>
<gene>
    <name evidence="2" type="ORF">BT96DRAFT_988008</name>
</gene>
<feature type="compositionally biased region" description="Low complexity" evidence="1">
    <location>
        <begin position="58"/>
        <end position="87"/>
    </location>
</feature>
<proteinExistence type="predicted"/>
<evidence type="ECO:0000256" key="1">
    <source>
        <dbReference type="SAM" id="MobiDB-lite"/>
    </source>
</evidence>
<feature type="region of interest" description="Disordered" evidence="1">
    <location>
        <begin position="1"/>
        <end position="114"/>
    </location>
</feature>
<feature type="compositionally biased region" description="Gly residues" evidence="1">
    <location>
        <begin position="29"/>
        <end position="43"/>
    </location>
</feature>